<gene>
    <name evidence="6" type="ORF">CPB84DRAFT_1746282</name>
</gene>
<dbReference type="SUPFAM" id="SSF47095">
    <property type="entry name" value="HMG-box"/>
    <property type="match status" value="1"/>
</dbReference>
<feature type="region of interest" description="Disordered" evidence="4">
    <location>
        <begin position="261"/>
        <end position="289"/>
    </location>
</feature>
<dbReference type="OrthoDB" id="6247875at2759"/>
<keyword evidence="7" id="KW-1185">Reference proteome</keyword>
<evidence type="ECO:0000313" key="6">
    <source>
        <dbReference type="EMBL" id="KAF8903345.1"/>
    </source>
</evidence>
<accession>A0A9P5NQV5</accession>
<dbReference type="AlphaFoldDB" id="A0A9P5NQV5"/>
<evidence type="ECO:0000313" key="7">
    <source>
        <dbReference type="Proteomes" id="UP000724874"/>
    </source>
</evidence>
<dbReference type="GO" id="GO:0000981">
    <property type="term" value="F:DNA-binding transcription factor activity, RNA polymerase II-specific"/>
    <property type="evidence" value="ECO:0007669"/>
    <property type="project" value="TreeGrafter"/>
</dbReference>
<feature type="domain" description="HMG box" evidence="5">
    <location>
        <begin position="131"/>
        <end position="198"/>
    </location>
</feature>
<feature type="compositionally biased region" description="Basic and acidic residues" evidence="4">
    <location>
        <begin position="489"/>
        <end position="498"/>
    </location>
</feature>
<proteinExistence type="predicted"/>
<evidence type="ECO:0000256" key="2">
    <source>
        <dbReference type="ARBA" id="ARBA00023242"/>
    </source>
</evidence>
<feature type="compositionally biased region" description="Low complexity" evidence="4">
    <location>
        <begin position="261"/>
        <end position="277"/>
    </location>
</feature>
<dbReference type="PANTHER" id="PTHR45789">
    <property type="entry name" value="FI18025P1"/>
    <property type="match status" value="1"/>
</dbReference>
<comment type="caution">
    <text evidence="6">The sequence shown here is derived from an EMBL/GenBank/DDBJ whole genome shotgun (WGS) entry which is preliminary data.</text>
</comment>
<evidence type="ECO:0000256" key="3">
    <source>
        <dbReference type="PROSITE-ProRule" id="PRU00267"/>
    </source>
</evidence>
<keyword evidence="2 3" id="KW-0539">Nucleus</keyword>
<protein>
    <recommendedName>
        <fullName evidence="5">HMG box domain-containing protein</fullName>
    </recommendedName>
</protein>
<keyword evidence="1 3" id="KW-0238">DNA-binding</keyword>
<dbReference type="InterPro" id="IPR036910">
    <property type="entry name" value="HMG_box_dom_sf"/>
</dbReference>
<feature type="DNA-binding region" description="HMG box" evidence="3">
    <location>
        <begin position="131"/>
        <end position="198"/>
    </location>
</feature>
<dbReference type="PROSITE" id="PS50118">
    <property type="entry name" value="HMG_BOX_2"/>
    <property type="match status" value="1"/>
</dbReference>
<dbReference type="InterPro" id="IPR009071">
    <property type="entry name" value="HMG_box_dom"/>
</dbReference>
<dbReference type="Gene3D" id="1.10.30.10">
    <property type="entry name" value="High mobility group box domain"/>
    <property type="match status" value="1"/>
</dbReference>
<organism evidence="6 7">
    <name type="scientific">Gymnopilus junonius</name>
    <name type="common">Spectacular rustgill mushroom</name>
    <name type="synonym">Gymnopilus spectabilis subsp. junonius</name>
    <dbReference type="NCBI Taxonomy" id="109634"/>
    <lineage>
        <taxon>Eukaryota</taxon>
        <taxon>Fungi</taxon>
        <taxon>Dikarya</taxon>
        <taxon>Basidiomycota</taxon>
        <taxon>Agaricomycotina</taxon>
        <taxon>Agaricomycetes</taxon>
        <taxon>Agaricomycetidae</taxon>
        <taxon>Agaricales</taxon>
        <taxon>Agaricineae</taxon>
        <taxon>Hymenogastraceae</taxon>
        <taxon>Gymnopilus</taxon>
    </lineage>
</organism>
<dbReference type="InterPro" id="IPR051356">
    <property type="entry name" value="SOX/SOX-like_TF"/>
</dbReference>
<dbReference type="GO" id="GO:0000978">
    <property type="term" value="F:RNA polymerase II cis-regulatory region sequence-specific DNA binding"/>
    <property type="evidence" value="ECO:0007669"/>
    <property type="project" value="TreeGrafter"/>
</dbReference>
<feature type="region of interest" description="Disordered" evidence="4">
    <location>
        <begin position="479"/>
        <end position="498"/>
    </location>
</feature>
<name>A0A9P5NQV5_GYMJU</name>
<evidence type="ECO:0000259" key="5">
    <source>
        <dbReference type="PROSITE" id="PS50118"/>
    </source>
</evidence>
<sequence length="498" mass="55332">MPAFRNIPSTKTRHSTRIDGVVYNKGQLAPITSDQIMPPVLNWVVPVDITPDSRWIKFAKHHNEVDAAHLSKADEQATLFRSLYRSSNPHQSHPTCTTPIIDPFLTPARRTFISSRTKTSRKSRRKDPNYIPRPRNAFILFRSFFTNFFNGSVQLKQNALSVVAAKVWEVMLEDDKQIFRDRAREEKELHKKRFPNYVYAPVARNGATRITRKTASSISTIVKKKASRSSSFAVSSAPSSDGDSSPELEVAAQQAVWRLAPAPSTPSERSSRSSSFSSPPPSKHDNFVPTDEIPVLSLTSKTPAPILVTGRKVLETSYVSSIHPHLDTESNFPDYFGSGSAYKDGFKPYFWQPEVMCDTNPVSLPMNMDSSGSNVEASMNNFGFELFESTPTSVSQTGPLPYLPYPDEFAMAAGGFLTDYASSSTSTPYTFGGVEFDSELDPISRSISALNLNYDYGVNYDVMDYAMSDVESEETYLNGGYFDSTPSDVRGKGKEKAV</sequence>
<evidence type="ECO:0000256" key="1">
    <source>
        <dbReference type="ARBA" id="ARBA00023125"/>
    </source>
</evidence>
<dbReference type="Proteomes" id="UP000724874">
    <property type="component" value="Unassembled WGS sequence"/>
</dbReference>
<dbReference type="CDD" id="cd01389">
    <property type="entry name" value="HMG-box_ROX1-like"/>
    <property type="match status" value="1"/>
</dbReference>
<dbReference type="Pfam" id="PF00505">
    <property type="entry name" value="HMG_box"/>
    <property type="match status" value="1"/>
</dbReference>
<dbReference type="GO" id="GO:0005634">
    <property type="term" value="C:nucleus"/>
    <property type="evidence" value="ECO:0007669"/>
    <property type="project" value="UniProtKB-UniRule"/>
</dbReference>
<dbReference type="EMBL" id="JADNYJ010000031">
    <property type="protein sequence ID" value="KAF8903345.1"/>
    <property type="molecule type" value="Genomic_DNA"/>
</dbReference>
<dbReference type="PANTHER" id="PTHR45789:SF2">
    <property type="entry name" value="FI18025P1"/>
    <property type="match status" value="1"/>
</dbReference>
<evidence type="ECO:0000256" key="4">
    <source>
        <dbReference type="SAM" id="MobiDB-lite"/>
    </source>
</evidence>
<dbReference type="SMART" id="SM00398">
    <property type="entry name" value="HMG"/>
    <property type="match status" value="1"/>
</dbReference>
<reference evidence="6" key="1">
    <citation type="submission" date="2020-11" db="EMBL/GenBank/DDBJ databases">
        <authorList>
            <consortium name="DOE Joint Genome Institute"/>
            <person name="Ahrendt S."/>
            <person name="Riley R."/>
            <person name="Andreopoulos W."/>
            <person name="LaButti K."/>
            <person name="Pangilinan J."/>
            <person name="Ruiz-duenas F.J."/>
            <person name="Barrasa J.M."/>
            <person name="Sanchez-Garcia M."/>
            <person name="Camarero S."/>
            <person name="Miyauchi S."/>
            <person name="Serrano A."/>
            <person name="Linde D."/>
            <person name="Babiker R."/>
            <person name="Drula E."/>
            <person name="Ayuso-Fernandez I."/>
            <person name="Pacheco R."/>
            <person name="Padilla G."/>
            <person name="Ferreira P."/>
            <person name="Barriuso J."/>
            <person name="Kellner H."/>
            <person name="Castanera R."/>
            <person name="Alfaro M."/>
            <person name="Ramirez L."/>
            <person name="Pisabarro A.G."/>
            <person name="Kuo A."/>
            <person name="Tritt A."/>
            <person name="Lipzen A."/>
            <person name="He G."/>
            <person name="Yan M."/>
            <person name="Ng V."/>
            <person name="Cullen D."/>
            <person name="Martin F."/>
            <person name="Rosso M.-N."/>
            <person name="Henrissat B."/>
            <person name="Hibbett D."/>
            <person name="Martinez A.T."/>
            <person name="Grigoriev I.V."/>
        </authorList>
    </citation>
    <scope>NUCLEOTIDE SEQUENCE</scope>
    <source>
        <strain evidence="6">AH 44721</strain>
    </source>
</reference>